<reference evidence="1 2" key="1">
    <citation type="journal article" date="2018" name="Front. Plant Sci.">
        <title>Red Clover (Trifolium pratense) and Zigzag Clover (T. medium) - A Picture of Genomic Similarities and Differences.</title>
        <authorList>
            <person name="Dluhosova J."/>
            <person name="Istvanek J."/>
            <person name="Nedelnik J."/>
            <person name="Repkova J."/>
        </authorList>
    </citation>
    <scope>NUCLEOTIDE SEQUENCE [LARGE SCALE GENOMIC DNA]</scope>
    <source>
        <strain evidence="2">cv. 10/8</strain>
        <tissue evidence="1">Leaf</tissue>
    </source>
</reference>
<organism evidence="1 2">
    <name type="scientific">Trifolium medium</name>
    <dbReference type="NCBI Taxonomy" id="97028"/>
    <lineage>
        <taxon>Eukaryota</taxon>
        <taxon>Viridiplantae</taxon>
        <taxon>Streptophyta</taxon>
        <taxon>Embryophyta</taxon>
        <taxon>Tracheophyta</taxon>
        <taxon>Spermatophyta</taxon>
        <taxon>Magnoliopsida</taxon>
        <taxon>eudicotyledons</taxon>
        <taxon>Gunneridae</taxon>
        <taxon>Pentapetalae</taxon>
        <taxon>rosids</taxon>
        <taxon>fabids</taxon>
        <taxon>Fabales</taxon>
        <taxon>Fabaceae</taxon>
        <taxon>Papilionoideae</taxon>
        <taxon>50 kb inversion clade</taxon>
        <taxon>NPAAA clade</taxon>
        <taxon>Hologalegina</taxon>
        <taxon>IRL clade</taxon>
        <taxon>Trifolieae</taxon>
        <taxon>Trifolium</taxon>
    </lineage>
</organism>
<sequence>MGGTLAAAAINNAEKLTTI</sequence>
<dbReference type="AlphaFoldDB" id="A0A392U7W5"/>
<evidence type="ECO:0000313" key="1">
    <source>
        <dbReference type="EMBL" id="MCI68917.1"/>
    </source>
</evidence>
<name>A0A392U7W5_9FABA</name>
<dbReference type="Proteomes" id="UP000265520">
    <property type="component" value="Unassembled WGS sequence"/>
</dbReference>
<protein>
    <submittedName>
        <fullName evidence="1">Uncharacterized protein</fullName>
    </submittedName>
</protein>
<comment type="caution">
    <text evidence="1">The sequence shown here is derived from an EMBL/GenBank/DDBJ whole genome shotgun (WGS) entry which is preliminary data.</text>
</comment>
<evidence type="ECO:0000313" key="2">
    <source>
        <dbReference type="Proteomes" id="UP000265520"/>
    </source>
</evidence>
<proteinExistence type="predicted"/>
<accession>A0A392U7W5</accession>
<dbReference type="EMBL" id="LXQA010745495">
    <property type="protein sequence ID" value="MCI68917.1"/>
    <property type="molecule type" value="Genomic_DNA"/>
</dbReference>
<feature type="non-terminal residue" evidence="1">
    <location>
        <position position="19"/>
    </location>
</feature>
<keyword evidence="2" id="KW-1185">Reference proteome</keyword>